<dbReference type="GO" id="GO:0005524">
    <property type="term" value="F:ATP binding"/>
    <property type="evidence" value="ECO:0007669"/>
    <property type="project" value="UniProtKB-KW"/>
</dbReference>
<dbReference type="EMBL" id="VUNB01000003">
    <property type="protein sequence ID" value="MST68675.1"/>
    <property type="molecule type" value="Genomic_DNA"/>
</dbReference>
<keyword evidence="7 8" id="KW-0472">Membrane</keyword>
<dbReference type="SUPFAM" id="SSF90123">
    <property type="entry name" value="ABC transporter transmembrane region"/>
    <property type="match status" value="1"/>
</dbReference>
<dbReference type="PROSITE" id="PS50893">
    <property type="entry name" value="ABC_TRANSPORTER_2"/>
    <property type="match status" value="1"/>
</dbReference>
<sequence>MIKTLIRYFKPHRKLFFLDMVCAVLASLIELSFPVISRKAMYDMLPNKAFQTFFTVMTIVAVAYLLRALCYYVMTYWGHTFGIRVETDMRADLFRHLQQLDFDFYDRNRTGSLMSRLTGDLFEITELAHHGPEDLLISTLTIVGALIMMFTIEWRLALVVFILLPIFIGIIMKQRTNLSTTSKNVKVRLASINSDIESSLSGTKTSKAFANENVERERFDNVNSGYRNSKKDFYKAMGLFNAYQEFFMGIMPVVVIAFGGYLIMKDELNYIDLITFTLYVSAFVTPVRKLAQFAEIFAGGYAGLQRFSELMAVEPTVIEKDDARSLVVTDGKIDFDHVSFAYQNGQKVLSDIDLHVTGGEVTAVVGTTGGGKTTLCQLIPRFYDVTGGDIKIDGMDIRDATKDSLRRAIGIVQQDVFIFPDTIMENIRYGCPEASDEAVVMAAREAEIYDDIMEMEEGFQTYVGERGARLSGGQRQRIAIARIFLKDPKILILDEATSALDTVTEQNIQKRFDQLMKGRTSFVIAHRLSTVKNADRIVVIEKGHIQEMGTEKELLEKNGVYAKLKETQELFGE</sequence>
<feature type="domain" description="ABC transporter" evidence="9">
    <location>
        <begin position="333"/>
        <end position="567"/>
    </location>
</feature>
<organism evidence="11">
    <name type="scientific">Baileyella intestinalis</name>
    <dbReference type="NCBI Taxonomy" id="2606709"/>
    <lineage>
        <taxon>Bacteria</taxon>
        <taxon>Bacillati</taxon>
        <taxon>Bacillota</taxon>
        <taxon>Clostridia</taxon>
        <taxon>Peptostreptococcales</taxon>
        <taxon>Anaerovoracaceae</taxon>
        <taxon>Baileyella</taxon>
    </lineage>
</organism>
<feature type="transmembrane region" description="Helical" evidence="8">
    <location>
        <begin position="156"/>
        <end position="172"/>
    </location>
</feature>
<proteinExistence type="predicted"/>
<evidence type="ECO:0000259" key="9">
    <source>
        <dbReference type="PROSITE" id="PS50893"/>
    </source>
</evidence>
<dbReference type="PANTHER" id="PTHR43394">
    <property type="entry name" value="ATP-DEPENDENT PERMEASE MDL1, MITOCHONDRIAL"/>
    <property type="match status" value="1"/>
</dbReference>
<dbReference type="AlphaFoldDB" id="A0A6A8M5R3"/>
<dbReference type="InterPro" id="IPR036640">
    <property type="entry name" value="ABC1_TM_sf"/>
</dbReference>
<protein>
    <submittedName>
        <fullName evidence="11">ABC transporter ATP-binding protein</fullName>
    </submittedName>
</protein>
<dbReference type="PROSITE" id="PS50929">
    <property type="entry name" value="ABC_TM1F"/>
    <property type="match status" value="1"/>
</dbReference>
<evidence type="ECO:0000256" key="5">
    <source>
        <dbReference type="ARBA" id="ARBA00022840"/>
    </source>
</evidence>
<dbReference type="Pfam" id="PF00005">
    <property type="entry name" value="ABC_tran"/>
    <property type="match status" value="1"/>
</dbReference>
<dbReference type="RefSeq" id="WP_154572155.1">
    <property type="nucleotide sequence ID" value="NZ_JAXDSY010000001.1"/>
</dbReference>
<dbReference type="FunFam" id="3.40.50.300:FF:000287">
    <property type="entry name" value="Multidrug ABC transporter ATP-binding protein"/>
    <property type="match status" value="1"/>
</dbReference>
<evidence type="ECO:0000256" key="3">
    <source>
        <dbReference type="ARBA" id="ARBA00022692"/>
    </source>
</evidence>
<gene>
    <name evidence="11" type="ORF">FYJ66_03600</name>
</gene>
<evidence type="ECO:0000256" key="4">
    <source>
        <dbReference type="ARBA" id="ARBA00022741"/>
    </source>
</evidence>
<evidence type="ECO:0000256" key="7">
    <source>
        <dbReference type="ARBA" id="ARBA00023136"/>
    </source>
</evidence>
<evidence type="ECO:0000256" key="6">
    <source>
        <dbReference type="ARBA" id="ARBA00022989"/>
    </source>
</evidence>
<keyword evidence="2" id="KW-0813">Transport</keyword>
<keyword evidence="5 11" id="KW-0067">ATP-binding</keyword>
<keyword evidence="3 8" id="KW-0812">Transmembrane</keyword>
<accession>A0A6A8M5R3</accession>
<dbReference type="InterPro" id="IPR017871">
    <property type="entry name" value="ABC_transporter-like_CS"/>
</dbReference>
<comment type="caution">
    <text evidence="11">The sequence shown here is derived from an EMBL/GenBank/DDBJ whole genome shotgun (WGS) entry which is preliminary data.</text>
</comment>
<dbReference type="SUPFAM" id="SSF52540">
    <property type="entry name" value="P-loop containing nucleoside triphosphate hydrolases"/>
    <property type="match status" value="1"/>
</dbReference>
<dbReference type="GO" id="GO:0015421">
    <property type="term" value="F:ABC-type oligopeptide transporter activity"/>
    <property type="evidence" value="ECO:0007669"/>
    <property type="project" value="TreeGrafter"/>
</dbReference>
<dbReference type="InterPro" id="IPR027417">
    <property type="entry name" value="P-loop_NTPase"/>
</dbReference>
<dbReference type="GO" id="GO:0016887">
    <property type="term" value="F:ATP hydrolysis activity"/>
    <property type="evidence" value="ECO:0007669"/>
    <property type="project" value="InterPro"/>
</dbReference>
<evidence type="ECO:0000256" key="1">
    <source>
        <dbReference type="ARBA" id="ARBA00004651"/>
    </source>
</evidence>
<comment type="subcellular location">
    <subcellularLocation>
        <location evidence="1">Cell membrane</location>
        <topology evidence="1">Multi-pass membrane protein</topology>
    </subcellularLocation>
</comment>
<dbReference type="InterPro" id="IPR039421">
    <property type="entry name" value="Type_1_exporter"/>
</dbReference>
<dbReference type="Pfam" id="PF00664">
    <property type="entry name" value="ABC_membrane"/>
    <property type="match status" value="1"/>
</dbReference>
<keyword evidence="4" id="KW-0547">Nucleotide-binding</keyword>
<feature type="transmembrane region" description="Helical" evidence="8">
    <location>
        <begin position="246"/>
        <end position="264"/>
    </location>
</feature>
<feature type="domain" description="ABC transmembrane type-1" evidence="10">
    <location>
        <begin position="17"/>
        <end position="299"/>
    </location>
</feature>
<keyword evidence="6 8" id="KW-1133">Transmembrane helix</keyword>
<dbReference type="CDD" id="cd18549">
    <property type="entry name" value="ABC_6TM_YwjA_like"/>
    <property type="match status" value="1"/>
</dbReference>
<dbReference type="InterPro" id="IPR011527">
    <property type="entry name" value="ABC1_TM_dom"/>
</dbReference>
<evidence type="ECO:0000313" key="11">
    <source>
        <dbReference type="EMBL" id="MST68675.1"/>
    </source>
</evidence>
<dbReference type="InterPro" id="IPR003439">
    <property type="entry name" value="ABC_transporter-like_ATP-bd"/>
</dbReference>
<dbReference type="PANTHER" id="PTHR43394:SF1">
    <property type="entry name" value="ATP-BINDING CASSETTE SUB-FAMILY B MEMBER 10, MITOCHONDRIAL"/>
    <property type="match status" value="1"/>
</dbReference>
<dbReference type="InterPro" id="IPR003593">
    <property type="entry name" value="AAA+_ATPase"/>
</dbReference>
<reference evidence="11" key="1">
    <citation type="submission" date="2019-09" db="EMBL/GenBank/DDBJ databases">
        <title>In-depth cultivation of the pig gut microbiome towards novel bacterial diversity and tailored functional studies.</title>
        <authorList>
            <person name="Wylensek D."/>
            <person name="Hitch T.C.A."/>
            <person name="Clavel T."/>
        </authorList>
    </citation>
    <scope>NUCLEOTIDE SEQUENCE</scope>
    <source>
        <strain evidence="11">RF-744-FAT-WT-3</strain>
    </source>
</reference>
<evidence type="ECO:0000256" key="2">
    <source>
        <dbReference type="ARBA" id="ARBA00022448"/>
    </source>
</evidence>
<dbReference type="PROSITE" id="PS00211">
    <property type="entry name" value="ABC_TRANSPORTER_1"/>
    <property type="match status" value="1"/>
</dbReference>
<evidence type="ECO:0000259" key="10">
    <source>
        <dbReference type="PROSITE" id="PS50929"/>
    </source>
</evidence>
<feature type="transmembrane region" description="Helical" evidence="8">
    <location>
        <begin position="15"/>
        <end position="33"/>
    </location>
</feature>
<feature type="transmembrane region" description="Helical" evidence="8">
    <location>
        <begin position="53"/>
        <end position="74"/>
    </location>
</feature>
<dbReference type="Gene3D" id="3.40.50.300">
    <property type="entry name" value="P-loop containing nucleotide triphosphate hydrolases"/>
    <property type="match status" value="1"/>
</dbReference>
<dbReference type="Gene3D" id="1.20.1560.10">
    <property type="entry name" value="ABC transporter type 1, transmembrane domain"/>
    <property type="match status" value="1"/>
</dbReference>
<dbReference type="GO" id="GO:0005886">
    <property type="term" value="C:plasma membrane"/>
    <property type="evidence" value="ECO:0007669"/>
    <property type="project" value="UniProtKB-SubCell"/>
</dbReference>
<name>A0A6A8M5R3_9FIRM</name>
<evidence type="ECO:0000256" key="8">
    <source>
        <dbReference type="SAM" id="Phobius"/>
    </source>
</evidence>
<dbReference type="SMART" id="SM00382">
    <property type="entry name" value="AAA"/>
    <property type="match status" value="1"/>
</dbReference>